<dbReference type="InterPro" id="IPR043129">
    <property type="entry name" value="ATPase_NBD"/>
</dbReference>
<evidence type="ECO:0000313" key="3">
    <source>
        <dbReference type="Proteomes" id="UP001152872"/>
    </source>
</evidence>
<dbReference type="Pfam" id="PF00480">
    <property type="entry name" value="ROK"/>
    <property type="match status" value="1"/>
</dbReference>
<evidence type="ECO:0000256" key="1">
    <source>
        <dbReference type="ARBA" id="ARBA00006479"/>
    </source>
</evidence>
<accession>A0A9X4M606</accession>
<comment type="similarity">
    <text evidence="1">Belongs to the ROK (NagC/XylR) family.</text>
</comment>
<dbReference type="PANTHER" id="PTHR18964">
    <property type="entry name" value="ROK (REPRESSOR, ORF, KINASE) FAMILY"/>
    <property type="match status" value="1"/>
</dbReference>
<dbReference type="InterPro" id="IPR000600">
    <property type="entry name" value="ROK"/>
</dbReference>
<evidence type="ECO:0000313" key="2">
    <source>
        <dbReference type="EMBL" id="MDG3493150.1"/>
    </source>
</evidence>
<dbReference type="PANTHER" id="PTHR18964:SF149">
    <property type="entry name" value="BIFUNCTIONAL UDP-N-ACETYLGLUCOSAMINE 2-EPIMERASE_N-ACETYLMANNOSAMINE KINASE"/>
    <property type="match status" value="1"/>
</dbReference>
<reference evidence="2" key="1">
    <citation type="submission" date="2019-05" db="EMBL/GenBank/DDBJ databases">
        <title>Whole genome sequencing of Pseudanabaena catenata USMAC16.</title>
        <authorList>
            <person name="Khan Z."/>
            <person name="Omar W.M."/>
            <person name="Convey P."/>
            <person name="Merican F."/>
            <person name="Najimudin N."/>
        </authorList>
    </citation>
    <scope>NUCLEOTIDE SEQUENCE</scope>
    <source>
        <strain evidence="2">USMAC16</strain>
    </source>
</reference>
<dbReference type="EMBL" id="VBTY01000005">
    <property type="protein sequence ID" value="MDG3493150.1"/>
    <property type="molecule type" value="Genomic_DNA"/>
</dbReference>
<dbReference type="RefSeq" id="WP_009625179.1">
    <property type="nucleotide sequence ID" value="NZ_VBTY01000005.1"/>
</dbReference>
<dbReference type="Proteomes" id="UP001152872">
    <property type="component" value="Unassembled WGS sequence"/>
</dbReference>
<comment type="caution">
    <text evidence="2">The sequence shown here is derived from an EMBL/GenBank/DDBJ whole genome shotgun (WGS) entry which is preliminary data.</text>
</comment>
<dbReference type="SUPFAM" id="SSF53067">
    <property type="entry name" value="Actin-like ATPase domain"/>
    <property type="match status" value="1"/>
</dbReference>
<gene>
    <name evidence="2" type="ORF">FEV09_01120</name>
</gene>
<protein>
    <submittedName>
        <fullName evidence="2">ROK family protein</fullName>
    </submittedName>
</protein>
<dbReference type="AlphaFoldDB" id="A0A9X4M606"/>
<dbReference type="Gene3D" id="3.30.420.40">
    <property type="match status" value="2"/>
</dbReference>
<organism evidence="2 3">
    <name type="scientific">Pseudanabaena catenata USMAC16</name>
    <dbReference type="NCBI Taxonomy" id="1855837"/>
    <lineage>
        <taxon>Bacteria</taxon>
        <taxon>Bacillati</taxon>
        <taxon>Cyanobacteriota</taxon>
        <taxon>Cyanophyceae</taxon>
        <taxon>Pseudanabaenales</taxon>
        <taxon>Pseudanabaenaceae</taxon>
        <taxon>Pseudanabaena</taxon>
    </lineage>
</organism>
<keyword evidence="3" id="KW-1185">Reference proteome</keyword>
<proteinExistence type="inferred from homology"/>
<name>A0A9X4M606_9CYAN</name>
<sequence>MSLLTLAIDVGGSTIKAIILKDDGTAISDRSLIHTPHPATPDVIVATLIDLIWTQGEFDRLSIGFPSVVENGITRGAINLHPDWDGFPLAEVLSQKLGKPFRIANDADVQGCGAIAGYGVELVITLGTGFGSSLFLNGKLLPNLEIGQHIWRDRHTYEDLLGQAALDQVGVEMWNSRLSEAIATLYKLFNFDKIYLGGGNSRLVNLSLPPHLLTKVAIVSNDLGLIGGLYLWKS</sequence>